<organism evidence="1 2">
    <name type="scientific">Enterovirga aerilata</name>
    <dbReference type="NCBI Taxonomy" id="2730920"/>
    <lineage>
        <taxon>Bacteria</taxon>
        <taxon>Pseudomonadati</taxon>
        <taxon>Pseudomonadota</taxon>
        <taxon>Alphaproteobacteria</taxon>
        <taxon>Hyphomicrobiales</taxon>
        <taxon>Methylobacteriaceae</taxon>
        <taxon>Enterovirga</taxon>
    </lineage>
</organism>
<gene>
    <name evidence="1" type="ORF">HJG44_03295</name>
</gene>
<dbReference type="EMBL" id="JABEPP010000001">
    <property type="protein sequence ID" value="NNM71421.1"/>
    <property type="molecule type" value="Genomic_DNA"/>
</dbReference>
<name>A0A849I238_9HYPH</name>
<evidence type="ECO:0000313" key="2">
    <source>
        <dbReference type="Proteomes" id="UP000564885"/>
    </source>
</evidence>
<sequence>MPSLAEMIAQGQARAEQVAQGMIAAVAALPASPTPLQVAQILEDALVEVIRAEPGLRARGASDADLDAFRLGALWTLKERLGGAQPLLDATLSGLPN</sequence>
<dbReference type="RefSeq" id="WP_171216883.1">
    <property type="nucleotide sequence ID" value="NZ_JABEPP010000001.1"/>
</dbReference>
<protein>
    <submittedName>
        <fullName evidence="1">Uncharacterized protein</fullName>
    </submittedName>
</protein>
<comment type="caution">
    <text evidence="1">The sequence shown here is derived from an EMBL/GenBank/DDBJ whole genome shotgun (WGS) entry which is preliminary data.</text>
</comment>
<dbReference type="AlphaFoldDB" id="A0A849I238"/>
<dbReference type="Proteomes" id="UP000564885">
    <property type="component" value="Unassembled WGS sequence"/>
</dbReference>
<proteinExistence type="predicted"/>
<keyword evidence="2" id="KW-1185">Reference proteome</keyword>
<reference evidence="1 2" key="1">
    <citation type="submission" date="2020-04" db="EMBL/GenBank/DDBJ databases">
        <title>Enterovirga sp. isolate from soil.</title>
        <authorList>
            <person name="Chea S."/>
            <person name="Kim D.-U."/>
        </authorList>
    </citation>
    <scope>NUCLEOTIDE SEQUENCE [LARGE SCALE GENOMIC DNA]</scope>
    <source>
        <strain evidence="1 2">DB1703</strain>
    </source>
</reference>
<accession>A0A849I238</accession>
<evidence type="ECO:0000313" key="1">
    <source>
        <dbReference type="EMBL" id="NNM71421.1"/>
    </source>
</evidence>